<keyword evidence="2" id="KW-1185">Reference proteome</keyword>
<evidence type="ECO:0000313" key="2">
    <source>
        <dbReference type="Proteomes" id="UP000016702"/>
    </source>
</evidence>
<reference evidence="1 2" key="1">
    <citation type="journal article" date="2014" name="Genome Announc.">
        <title>The Complete Genome Sequence of Pseudomonas putida NBRC 14164T Confirms High Intraspecies Variation.</title>
        <authorList>
            <person name="Ohji S."/>
            <person name="Yamazoe A."/>
            <person name="Hosoyama A."/>
            <person name="Tsuchikane K."/>
            <person name="Ezaki T."/>
            <person name="Fujita N."/>
        </authorList>
    </citation>
    <scope>NUCLEOTIDE SEQUENCE [LARGE SCALE GENOMIC DNA]</scope>
    <source>
        <strain evidence="1 2">NBRC 14164</strain>
    </source>
</reference>
<name>A0ABM7ELH1_PSEPU</name>
<dbReference type="Proteomes" id="UP000016702">
    <property type="component" value="Chromosome"/>
</dbReference>
<protein>
    <submittedName>
        <fullName evidence="1">Uncharacterized protein</fullName>
    </submittedName>
</protein>
<gene>
    <name evidence="1" type="ORF">PP4_48040</name>
</gene>
<organism evidence="1 2">
    <name type="scientific">Pseudomonas putida NBRC 14164</name>
    <dbReference type="NCBI Taxonomy" id="1211579"/>
    <lineage>
        <taxon>Bacteria</taxon>
        <taxon>Pseudomonadati</taxon>
        <taxon>Pseudomonadota</taxon>
        <taxon>Gammaproteobacteria</taxon>
        <taxon>Pseudomonadales</taxon>
        <taxon>Pseudomonadaceae</taxon>
        <taxon>Pseudomonas</taxon>
    </lineage>
</organism>
<sequence length="159" mass="17633">MTTGKDFIPRRCQDESIACSQDQNILKSYPSNSGVHLEALDAELSRIIEFYQEDTGSQRLALPAFGEIFYNLSSDLSEALGLLSVSVSNVEAPAVFKILYVRAVNLVESMLISILIKAIVIRPGLRAGFKISSLEGGLSSGMKKFHRRREGWQLMLRPV</sequence>
<evidence type="ECO:0000313" key="1">
    <source>
        <dbReference type="EMBL" id="BAN56657.1"/>
    </source>
</evidence>
<dbReference type="GeneID" id="45527035"/>
<dbReference type="RefSeq" id="WP_016501742.1">
    <property type="nucleotide sequence ID" value="NC_021505.1"/>
</dbReference>
<accession>A0ABM7ELH1</accession>
<dbReference type="EMBL" id="AP013070">
    <property type="protein sequence ID" value="BAN56657.1"/>
    <property type="molecule type" value="Genomic_DNA"/>
</dbReference>
<proteinExistence type="predicted"/>